<evidence type="ECO:0000256" key="4">
    <source>
        <dbReference type="ARBA" id="ARBA00022737"/>
    </source>
</evidence>
<comment type="subcellular location">
    <subcellularLocation>
        <location evidence="1">Membrane</location>
    </subcellularLocation>
</comment>
<feature type="domain" description="G-protein coupled receptors family 1 profile" evidence="9">
    <location>
        <begin position="62"/>
        <end position="319"/>
    </location>
</feature>
<keyword evidence="5 8" id="KW-1133">Transmembrane helix</keyword>
<evidence type="ECO:0000256" key="6">
    <source>
        <dbReference type="ARBA" id="ARBA00023136"/>
    </source>
</evidence>
<dbReference type="PANTHER" id="PTHR24372">
    <property type="entry name" value="GLYCOPROTEIN HORMONE RECEPTOR"/>
    <property type="match status" value="1"/>
</dbReference>
<evidence type="ECO:0000259" key="9">
    <source>
        <dbReference type="PROSITE" id="PS50262"/>
    </source>
</evidence>
<keyword evidence="7" id="KW-0675">Receptor</keyword>
<dbReference type="SUPFAM" id="SSF81321">
    <property type="entry name" value="Family A G protein-coupled receptor-like"/>
    <property type="match status" value="1"/>
</dbReference>
<accession>B3SBP0</accession>
<dbReference type="GO" id="GO:0008528">
    <property type="term" value="F:G protein-coupled peptide receptor activity"/>
    <property type="evidence" value="ECO:0000318"/>
    <property type="project" value="GO_Central"/>
</dbReference>
<keyword evidence="7" id="KW-0807">Transducer</keyword>
<dbReference type="GO" id="GO:0009755">
    <property type="term" value="P:hormone-mediated signaling pathway"/>
    <property type="evidence" value="ECO:0000318"/>
    <property type="project" value="GO_Central"/>
</dbReference>
<dbReference type="FunCoup" id="B3SBP0">
    <property type="interactions" value="187"/>
</dbReference>
<dbReference type="InParanoid" id="B3SBP0"/>
<organism evidence="10 11">
    <name type="scientific">Trichoplax adhaerens</name>
    <name type="common">Trichoplax reptans</name>
    <dbReference type="NCBI Taxonomy" id="10228"/>
    <lineage>
        <taxon>Eukaryota</taxon>
        <taxon>Metazoa</taxon>
        <taxon>Placozoa</taxon>
        <taxon>Uniplacotomia</taxon>
        <taxon>Trichoplacea</taxon>
        <taxon>Trichoplacidae</taxon>
        <taxon>Trichoplax</taxon>
    </lineage>
</organism>
<dbReference type="CTD" id="6758852"/>
<feature type="transmembrane region" description="Helical" evidence="8">
    <location>
        <begin position="299"/>
        <end position="322"/>
    </location>
</feature>
<feature type="transmembrane region" description="Helical" evidence="8">
    <location>
        <begin position="169"/>
        <end position="192"/>
    </location>
</feature>
<evidence type="ECO:0000256" key="7">
    <source>
        <dbReference type="RuleBase" id="RU000688"/>
    </source>
</evidence>
<dbReference type="PROSITE" id="PS00237">
    <property type="entry name" value="G_PROTEIN_RECEP_F1_1"/>
    <property type="match status" value="1"/>
</dbReference>
<dbReference type="InterPro" id="IPR000276">
    <property type="entry name" value="GPCR_Rhodpsn"/>
</dbReference>
<proteinExistence type="inferred from homology"/>
<dbReference type="Pfam" id="PF00001">
    <property type="entry name" value="7tm_1"/>
    <property type="match status" value="1"/>
</dbReference>
<keyword evidence="7" id="KW-0297">G-protein coupled receptor</keyword>
<dbReference type="InterPro" id="IPR017452">
    <property type="entry name" value="GPCR_Rhodpsn_7TM"/>
</dbReference>
<dbReference type="eggNOG" id="KOG2087">
    <property type="taxonomic scope" value="Eukaryota"/>
</dbReference>
<keyword evidence="3 7" id="KW-0812">Transmembrane</keyword>
<evidence type="ECO:0000256" key="8">
    <source>
        <dbReference type="SAM" id="Phobius"/>
    </source>
</evidence>
<feature type="transmembrane region" description="Helical" evidence="8">
    <location>
        <begin position="218"/>
        <end position="247"/>
    </location>
</feature>
<dbReference type="PROSITE" id="PS50262">
    <property type="entry name" value="G_PROTEIN_RECEP_F1_2"/>
    <property type="match status" value="1"/>
</dbReference>
<keyword evidence="6 8" id="KW-0472">Membrane</keyword>
<dbReference type="OMA" id="DMENCHT"/>
<feature type="transmembrane region" description="Helical" evidence="8">
    <location>
        <begin position="120"/>
        <end position="149"/>
    </location>
</feature>
<name>B3SBP0_TRIAD</name>
<keyword evidence="2" id="KW-0433">Leucine-rich repeat</keyword>
<protein>
    <recommendedName>
        <fullName evidence="9">G-protein coupled receptors family 1 profile domain-containing protein</fullName>
    </recommendedName>
</protein>
<evidence type="ECO:0000256" key="2">
    <source>
        <dbReference type="ARBA" id="ARBA00022614"/>
    </source>
</evidence>
<dbReference type="EMBL" id="DS985265">
    <property type="protein sequence ID" value="EDV19917.1"/>
    <property type="molecule type" value="Genomic_DNA"/>
</dbReference>
<gene>
    <name evidence="10" type="ORF">TRIADDRAFT_61684</name>
</gene>
<evidence type="ECO:0000256" key="3">
    <source>
        <dbReference type="ARBA" id="ARBA00022692"/>
    </source>
</evidence>
<dbReference type="GO" id="GO:0007189">
    <property type="term" value="P:adenylate cyclase-activating G protein-coupled receptor signaling pathway"/>
    <property type="evidence" value="ECO:0000318"/>
    <property type="project" value="GO_Central"/>
</dbReference>
<comment type="similarity">
    <text evidence="7">Belongs to the G-protein coupled receptor 1 family.</text>
</comment>
<dbReference type="GO" id="GO:0005886">
    <property type="term" value="C:plasma membrane"/>
    <property type="evidence" value="ECO:0000318"/>
    <property type="project" value="GO_Central"/>
</dbReference>
<dbReference type="PRINTS" id="PR00237">
    <property type="entry name" value="GPCRRHODOPSN"/>
</dbReference>
<evidence type="ECO:0000256" key="1">
    <source>
        <dbReference type="ARBA" id="ARBA00004370"/>
    </source>
</evidence>
<dbReference type="CDD" id="cd14980">
    <property type="entry name" value="7tmA_Glycoprotein_LRR_R-like"/>
    <property type="match status" value="1"/>
</dbReference>
<dbReference type="PhylomeDB" id="B3SBP0"/>
<dbReference type="GeneID" id="6758852"/>
<feature type="transmembrane region" description="Helical" evidence="8">
    <location>
        <begin position="84"/>
        <end position="108"/>
    </location>
</feature>
<dbReference type="Gene3D" id="1.20.1070.10">
    <property type="entry name" value="Rhodopsin 7-helix transmembrane proteins"/>
    <property type="match status" value="1"/>
</dbReference>
<feature type="transmembrane region" description="Helical" evidence="8">
    <location>
        <begin position="268"/>
        <end position="293"/>
    </location>
</feature>
<dbReference type="AlphaFoldDB" id="B3SBP0"/>
<evidence type="ECO:0000313" key="11">
    <source>
        <dbReference type="Proteomes" id="UP000009022"/>
    </source>
</evidence>
<dbReference type="OrthoDB" id="5981530at2759"/>
<evidence type="ECO:0000313" key="10">
    <source>
        <dbReference type="EMBL" id="EDV19917.1"/>
    </source>
</evidence>
<sequence>MLNKQASEGLSTLDYLCCYVGRSVTICQPLPDQFSLSTCSDILSHGVLRVFIWLIGVLSIIGNIVSIIWHTNGKNKDYIIVRSLIINLSTADLLMGIYLTTIASANIYFSGVYAEYHEVWLRSTVCSICSFLVSISTFVSTLVIFLITLDRYLYLVYPFQNYRLSYRQIFNIFLIVWAISAVFTGLPIIYGFNQTPNNRLHSVNGACLPGNISNPYLLLWLLCYCGVTFLAWAIISIMYSGIIITLAKSRREANVQISRLDKIIVAKMITIVATDLICWLPFYAILIIGLINSELDTHVLPFIAVLSLPLNSCINPIIYTMFTQTFLDRSIRIVRSLGNCCDKVKWASSKDLLQDRSYYQIGNQKTKCLEKISIARTAAADFVSSNYFKVKLIYQSNKESTTAWLKYYSEKEAGDWKKEKQFYCHIKLQEMRVENILQCLWALERPKFKIESHRFKIPAKLQSKRQTGIVP</sequence>
<feature type="transmembrane region" description="Helical" evidence="8">
    <location>
        <begin position="50"/>
        <end position="72"/>
    </location>
</feature>
<dbReference type="RefSeq" id="XP_002117659.1">
    <property type="nucleotide sequence ID" value="XM_002117623.1"/>
</dbReference>
<dbReference type="FunFam" id="1.20.1070.10:FF:000263">
    <property type="entry name" value="G-protein coupled receptor GRL101-like protein"/>
    <property type="match status" value="1"/>
</dbReference>
<keyword evidence="4" id="KW-0677">Repeat</keyword>
<dbReference type="Proteomes" id="UP000009022">
    <property type="component" value="Unassembled WGS sequence"/>
</dbReference>
<keyword evidence="11" id="KW-1185">Reference proteome</keyword>
<dbReference type="PANTHER" id="PTHR24372:SF77">
    <property type="entry name" value="G-PROTEIN COUPLED RECEPTORS FAMILY 1 PROFILE DOMAIN-CONTAINING PROTEIN"/>
    <property type="match status" value="1"/>
</dbReference>
<evidence type="ECO:0000256" key="5">
    <source>
        <dbReference type="ARBA" id="ARBA00022989"/>
    </source>
</evidence>
<dbReference type="HOGENOM" id="CLU_006130_0_0_1"/>
<dbReference type="KEGG" id="tad:TRIADDRAFT_61684"/>
<reference evidence="10 11" key="1">
    <citation type="journal article" date="2008" name="Nature">
        <title>The Trichoplax genome and the nature of placozoans.</title>
        <authorList>
            <person name="Srivastava M."/>
            <person name="Begovic E."/>
            <person name="Chapman J."/>
            <person name="Putnam N.H."/>
            <person name="Hellsten U."/>
            <person name="Kawashima T."/>
            <person name="Kuo A."/>
            <person name="Mitros T."/>
            <person name="Salamov A."/>
            <person name="Carpenter M.L."/>
            <person name="Signorovitch A.Y."/>
            <person name="Moreno M.A."/>
            <person name="Kamm K."/>
            <person name="Grimwood J."/>
            <person name="Schmutz J."/>
            <person name="Shapiro H."/>
            <person name="Grigoriev I.V."/>
            <person name="Buss L.W."/>
            <person name="Schierwater B."/>
            <person name="Dellaporta S.L."/>
            <person name="Rokhsar D.S."/>
        </authorList>
    </citation>
    <scope>NUCLEOTIDE SEQUENCE [LARGE SCALE GENOMIC DNA]</scope>
    <source>
        <strain evidence="10 11">Grell-BS-1999</strain>
    </source>
</reference>